<feature type="domain" description="DUF8135" evidence="2">
    <location>
        <begin position="143"/>
        <end position="192"/>
    </location>
</feature>
<sequence>MTDEGDAGEESSASREPLGGLRDRVRSEDDDAAPPTLFPEESPADAAGAGDESDGSPVDDGTAVDRDDDGAAVEDEPGAPSDGREGPLGDLAAGIEGRRERKTKTDEELFDEVDVGELDADELWAQVETDEPTVEPRGEREIREVQKRKYCSQCPYFADPPDVGCSHEGTDIIEQVDMEHFKVADCPVILEDERLEDVTTE</sequence>
<dbReference type="InterPro" id="IPR058448">
    <property type="entry name" value="DUF8135"/>
</dbReference>
<evidence type="ECO:0000313" key="3">
    <source>
        <dbReference type="EMBL" id="MFC6955516.1"/>
    </source>
</evidence>
<dbReference type="RefSeq" id="WP_336352434.1">
    <property type="nucleotide sequence ID" value="NZ_JAZAQL010000006.1"/>
</dbReference>
<feature type="region of interest" description="Disordered" evidence="1">
    <location>
        <begin position="1"/>
        <end position="107"/>
    </location>
</feature>
<dbReference type="Proteomes" id="UP001596395">
    <property type="component" value="Unassembled WGS sequence"/>
</dbReference>
<feature type="compositionally biased region" description="Basic and acidic residues" evidence="1">
    <location>
        <begin position="96"/>
        <end position="107"/>
    </location>
</feature>
<proteinExistence type="predicted"/>
<keyword evidence="4" id="KW-1185">Reference proteome</keyword>
<comment type="caution">
    <text evidence="3">The sequence shown here is derived from an EMBL/GenBank/DDBJ whole genome shotgun (WGS) entry which is preliminary data.</text>
</comment>
<name>A0ABD5VRS2_9EURY</name>
<gene>
    <name evidence="3" type="ORF">ACFQGB_21865</name>
</gene>
<dbReference type="EMBL" id="JBHSXN010000006">
    <property type="protein sequence ID" value="MFC6955516.1"/>
    <property type="molecule type" value="Genomic_DNA"/>
</dbReference>
<feature type="compositionally biased region" description="Acidic residues" evidence="1">
    <location>
        <begin position="66"/>
        <end position="77"/>
    </location>
</feature>
<evidence type="ECO:0000256" key="1">
    <source>
        <dbReference type="SAM" id="MobiDB-lite"/>
    </source>
</evidence>
<dbReference type="AlphaFoldDB" id="A0ABD5VRS2"/>
<evidence type="ECO:0000259" key="2">
    <source>
        <dbReference type="Pfam" id="PF26456"/>
    </source>
</evidence>
<organism evidence="3 4">
    <name type="scientific">Halorubellus litoreus</name>
    <dbReference type="NCBI Taxonomy" id="755308"/>
    <lineage>
        <taxon>Archaea</taxon>
        <taxon>Methanobacteriati</taxon>
        <taxon>Methanobacteriota</taxon>
        <taxon>Stenosarchaea group</taxon>
        <taxon>Halobacteria</taxon>
        <taxon>Halobacteriales</taxon>
        <taxon>Halorubellaceae</taxon>
        <taxon>Halorubellus</taxon>
    </lineage>
</organism>
<feature type="compositionally biased region" description="Low complexity" evidence="1">
    <location>
        <begin position="39"/>
        <end position="61"/>
    </location>
</feature>
<accession>A0ABD5VRS2</accession>
<dbReference type="Pfam" id="PF26456">
    <property type="entry name" value="DUF8135"/>
    <property type="match status" value="1"/>
</dbReference>
<evidence type="ECO:0000313" key="4">
    <source>
        <dbReference type="Proteomes" id="UP001596395"/>
    </source>
</evidence>
<reference evidence="3 4" key="1">
    <citation type="journal article" date="2019" name="Int. J. Syst. Evol. Microbiol.">
        <title>The Global Catalogue of Microorganisms (GCM) 10K type strain sequencing project: providing services to taxonomists for standard genome sequencing and annotation.</title>
        <authorList>
            <consortium name="The Broad Institute Genomics Platform"/>
            <consortium name="The Broad Institute Genome Sequencing Center for Infectious Disease"/>
            <person name="Wu L."/>
            <person name="Ma J."/>
        </authorList>
    </citation>
    <scope>NUCLEOTIDE SEQUENCE [LARGE SCALE GENOMIC DNA]</scope>
    <source>
        <strain evidence="3 4">GX26</strain>
    </source>
</reference>
<protein>
    <recommendedName>
        <fullName evidence="2">DUF8135 domain-containing protein</fullName>
    </recommendedName>
</protein>